<evidence type="ECO:0000313" key="4">
    <source>
        <dbReference type="Proteomes" id="UP000680067"/>
    </source>
</evidence>
<evidence type="ECO:0000256" key="1">
    <source>
        <dbReference type="ARBA" id="ARBA00022801"/>
    </source>
</evidence>
<dbReference type="AlphaFoldDB" id="A0A941DKU2"/>
<keyword evidence="1 3" id="KW-0378">Hydrolase</keyword>
<dbReference type="EMBL" id="JAGSPN010000002">
    <property type="protein sequence ID" value="MBR7781387.1"/>
    <property type="molecule type" value="Genomic_DNA"/>
</dbReference>
<dbReference type="CDD" id="cd01014">
    <property type="entry name" value="nicotinamidase_related"/>
    <property type="match status" value="1"/>
</dbReference>
<dbReference type="PANTHER" id="PTHR43540">
    <property type="entry name" value="PEROXYUREIDOACRYLATE/UREIDOACRYLATE AMIDOHYDROLASE-RELATED"/>
    <property type="match status" value="1"/>
</dbReference>
<dbReference type="InterPro" id="IPR050272">
    <property type="entry name" value="Isochorismatase-like_hydrls"/>
</dbReference>
<organism evidence="3 4">
    <name type="scientific">Undibacterium luofuense</name>
    <dbReference type="NCBI Taxonomy" id="2828733"/>
    <lineage>
        <taxon>Bacteria</taxon>
        <taxon>Pseudomonadati</taxon>
        <taxon>Pseudomonadota</taxon>
        <taxon>Betaproteobacteria</taxon>
        <taxon>Burkholderiales</taxon>
        <taxon>Oxalobacteraceae</taxon>
        <taxon>Undibacterium</taxon>
    </lineage>
</organism>
<name>A0A941DKU2_9BURK</name>
<gene>
    <name evidence="3" type="ORF">KDM89_04460</name>
</gene>
<accession>A0A941DKU2</accession>
<dbReference type="GO" id="GO:0016787">
    <property type="term" value="F:hydrolase activity"/>
    <property type="evidence" value="ECO:0007669"/>
    <property type="project" value="UniProtKB-KW"/>
</dbReference>
<dbReference type="Proteomes" id="UP000680067">
    <property type="component" value="Unassembled WGS sequence"/>
</dbReference>
<sequence length="184" mass="20500">MKTALLIIDVQRGLFDPEPRPFEADQVMRRINQLAAQARAHSVPVVFIQHESREGSLQFGSDGWQLAQELDLEEGDVVLRKTTPDSFLRTELGELLQMWEVEQVVICGYASEFCVDTTVRRAAAQGLDVVLVEDAHTTHDKAHMSARQIREHHNRTLPAIRSFGSRISAIPSAVLQFTALASAA</sequence>
<proteinExistence type="predicted"/>
<dbReference type="RefSeq" id="WP_212686750.1">
    <property type="nucleotide sequence ID" value="NZ_JAGSPN010000002.1"/>
</dbReference>
<dbReference type="Gene3D" id="3.40.50.850">
    <property type="entry name" value="Isochorismatase-like"/>
    <property type="match status" value="1"/>
</dbReference>
<comment type="caution">
    <text evidence="3">The sequence shown here is derived from an EMBL/GenBank/DDBJ whole genome shotgun (WGS) entry which is preliminary data.</text>
</comment>
<protein>
    <submittedName>
        <fullName evidence="3">Cysteine hydrolase</fullName>
    </submittedName>
</protein>
<evidence type="ECO:0000313" key="3">
    <source>
        <dbReference type="EMBL" id="MBR7781387.1"/>
    </source>
</evidence>
<dbReference type="InterPro" id="IPR000868">
    <property type="entry name" value="Isochorismatase-like_dom"/>
</dbReference>
<dbReference type="PANTHER" id="PTHR43540:SF14">
    <property type="entry name" value="ISOCHORISMATASE"/>
    <property type="match status" value="1"/>
</dbReference>
<dbReference type="Pfam" id="PF00857">
    <property type="entry name" value="Isochorismatase"/>
    <property type="match status" value="1"/>
</dbReference>
<keyword evidence="4" id="KW-1185">Reference proteome</keyword>
<dbReference type="SUPFAM" id="SSF52499">
    <property type="entry name" value="Isochorismatase-like hydrolases"/>
    <property type="match status" value="1"/>
</dbReference>
<reference evidence="3" key="1">
    <citation type="submission" date="2021-04" db="EMBL/GenBank/DDBJ databases">
        <title>novel species isolated from subtropical streams in China.</title>
        <authorList>
            <person name="Lu H."/>
        </authorList>
    </citation>
    <scope>NUCLEOTIDE SEQUENCE</scope>
    <source>
        <strain evidence="3">LFS511W</strain>
    </source>
</reference>
<dbReference type="InterPro" id="IPR036380">
    <property type="entry name" value="Isochorismatase-like_sf"/>
</dbReference>
<feature type="domain" description="Isochorismatase-like" evidence="2">
    <location>
        <begin position="3"/>
        <end position="145"/>
    </location>
</feature>
<evidence type="ECO:0000259" key="2">
    <source>
        <dbReference type="Pfam" id="PF00857"/>
    </source>
</evidence>